<evidence type="ECO:0000259" key="6">
    <source>
        <dbReference type="Pfam" id="PF01011"/>
    </source>
</evidence>
<evidence type="ECO:0000256" key="4">
    <source>
        <dbReference type="SAM" id="MobiDB-lite"/>
    </source>
</evidence>
<dbReference type="Gene3D" id="2.140.10.10">
    <property type="entry name" value="Quinoprotein alcohol dehydrogenase-like superfamily"/>
    <property type="match status" value="2"/>
</dbReference>
<comment type="caution">
    <text evidence="7">The sequence shown here is derived from an EMBL/GenBank/DDBJ whole genome shotgun (WGS) entry which is preliminary data.</text>
</comment>
<sequence>MNNNPSPSAVPARATAVLLALLAAANIIGGGWLLMLHGSPYYLVAGLGLAAIAAGLWMRSGAARPGYAAWLALTLAWSLWEVGLDWWQLVPRLWIWFVIGAWLALPWMGRSLGQLHRWTAPRQAAPLMLALLATALAGIAALLTPAPAREGQLVSSAAPQPAAGATSDWPSYGGTAAGQRYAPAAQITPANVQGLQVAWHFHTGDKPGPGDPTEITNENTPLEVGGNLYLCTPHSIAIALDAATGREKWRFDPKLQSPVGFKHFEHMTCRGVSYHDDAAYQITGQSCPQRILLPTADARLIALDANTGQPCPGFGQGGTVNLDVRVGPHAPGGYYSTSPPAVTRDLVIVGGHVSDNVSTNEPSGVIRAFDVHDGHLVWAWDSGQPDDPADIAGTKDFTHNSPNMWSVPSVDEALGLVYLPMGNQTPDQWGGQRTEASERVSAGVVALDVATGRMRWWHQFVHHDLWDMDVGGQPSLVDLDTADGRVPALVASTKQGSLYVLDRRTGKAILQVDEKPVPQGAAPGDRTAATQPMSRLSFSPPPLREADMWGSTALDQLWCRVRFRSLRYDGMFTPPSLQGSLVYPGNFGVFDWGGVSVDPVRQWLVANPDTMAFISRLIPKSESPSGEHSHGEANGIKYVAGIPFDIQLEPFLSPLGVPCQAPPWGFVAGVDLRSATIAWQHRNGTIRDSSFLPLPFPLGVPSLGGTIVTAGGVAFLSGTLDNYLRAYDAANGRELWKARLPAGGQSTPMSFADAKGRQFVVVTAGGHGSLGTKPGDDVIAYALP</sequence>
<dbReference type="InterPro" id="IPR018391">
    <property type="entry name" value="PQQ_b-propeller_rpt"/>
</dbReference>
<dbReference type="GO" id="GO:0048038">
    <property type="term" value="F:quinone binding"/>
    <property type="evidence" value="ECO:0007669"/>
    <property type="project" value="InterPro"/>
</dbReference>
<keyword evidence="8" id="KW-1185">Reference proteome</keyword>
<dbReference type="InterPro" id="IPR011047">
    <property type="entry name" value="Quinoprotein_ADH-like_sf"/>
</dbReference>
<evidence type="ECO:0000313" key="8">
    <source>
        <dbReference type="Proteomes" id="UP000267464"/>
    </source>
</evidence>
<comment type="cofactor">
    <cofactor evidence="1">
        <name>pyrroloquinoline quinone</name>
        <dbReference type="ChEBI" id="CHEBI:58442"/>
    </cofactor>
</comment>
<comment type="similarity">
    <text evidence="2">Belongs to the bacterial PQQ dehydrogenase family.</text>
</comment>
<accession>A0A3N7JUS5</accession>
<gene>
    <name evidence="7" type="ORF">DZC73_20365</name>
</gene>
<keyword evidence="3 7" id="KW-0560">Oxidoreductase</keyword>
<dbReference type="GO" id="GO:0008876">
    <property type="term" value="F:quinoprotein glucose dehydrogenase activity"/>
    <property type="evidence" value="ECO:0007669"/>
    <property type="project" value="TreeGrafter"/>
</dbReference>
<reference evidence="7 8" key="2">
    <citation type="submission" date="2018-12" db="EMBL/GenBank/DDBJ databases">
        <title>Rhizobacter gummiphilus sp. nov., a rubber-degrading bacterium isolated from the soil of a botanical garden in Japan.</title>
        <authorList>
            <person name="Shunsuke S.S."/>
        </authorList>
    </citation>
    <scope>NUCLEOTIDE SEQUENCE [LARGE SCALE GENOMIC DNA]</scope>
    <source>
        <strain evidence="7 8">S-16</strain>
    </source>
</reference>
<dbReference type="InterPro" id="IPR002372">
    <property type="entry name" value="PQQ_rpt_dom"/>
</dbReference>
<proteinExistence type="inferred from homology"/>
<feature type="transmembrane region" description="Helical" evidence="5">
    <location>
        <begin position="124"/>
        <end position="143"/>
    </location>
</feature>
<evidence type="ECO:0000256" key="2">
    <source>
        <dbReference type="ARBA" id="ARBA00008156"/>
    </source>
</evidence>
<dbReference type="NCBIfam" id="TIGR03074">
    <property type="entry name" value="PQQ_membr_DH"/>
    <property type="match status" value="1"/>
</dbReference>
<dbReference type="SUPFAM" id="SSF50998">
    <property type="entry name" value="Quinoprotein alcohol dehydrogenase-like"/>
    <property type="match status" value="1"/>
</dbReference>
<evidence type="ECO:0000256" key="3">
    <source>
        <dbReference type="ARBA" id="ARBA00023002"/>
    </source>
</evidence>
<dbReference type="InterPro" id="IPR017511">
    <property type="entry name" value="PQQ_mDH"/>
</dbReference>
<keyword evidence="5" id="KW-0812">Transmembrane</keyword>
<dbReference type="EC" id="1.1.-.-" evidence="7"/>
<evidence type="ECO:0000256" key="1">
    <source>
        <dbReference type="ARBA" id="ARBA00001931"/>
    </source>
</evidence>
<keyword evidence="5" id="KW-1133">Transmembrane helix</keyword>
<dbReference type="RefSeq" id="WP_124542229.1">
    <property type="nucleotide sequence ID" value="NZ_QUSW01000006.1"/>
</dbReference>
<evidence type="ECO:0000313" key="7">
    <source>
        <dbReference type="EMBL" id="RQP22665.1"/>
    </source>
</evidence>
<dbReference type="PANTHER" id="PTHR32303">
    <property type="entry name" value="QUINOPROTEIN ALCOHOL DEHYDROGENASE (CYTOCHROME C)"/>
    <property type="match status" value="1"/>
</dbReference>
<feature type="transmembrane region" description="Helical" evidence="5">
    <location>
        <begin position="12"/>
        <end position="35"/>
    </location>
</feature>
<dbReference type="EMBL" id="QUSW01000006">
    <property type="protein sequence ID" value="RQP22665.1"/>
    <property type="molecule type" value="Genomic_DNA"/>
</dbReference>
<keyword evidence="5" id="KW-0472">Membrane</keyword>
<dbReference type="GO" id="GO:0016020">
    <property type="term" value="C:membrane"/>
    <property type="evidence" value="ECO:0007669"/>
    <property type="project" value="InterPro"/>
</dbReference>
<feature type="domain" description="Pyrrolo-quinoline quinone repeat" evidence="6">
    <location>
        <begin position="169"/>
        <end position="760"/>
    </location>
</feature>
<protein>
    <submittedName>
        <fullName evidence="7">Membrane-bound PQQ-dependent dehydrogenase, glucose/quinate/shikimate family</fullName>
        <ecNumber evidence="7">1.1.-.-</ecNumber>
    </submittedName>
</protein>
<reference evidence="7 8" key="1">
    <citation type="submission" date="2018-08" db="EMBL/GenBank/DDBJ databases">
        <authorList>
            <person name="Khan S.A."/>
            <person name="Jeon C.O."/>
            <person name="Chun B.H."/>
            <person name="Jeong S.E."/>
        </authorList>
    </citation>
    <scope>NUCLEOTIDE SEQUENCE [LARGE SCALE GENOMIC DNA]</scope>
    <source>
        <strain evidence="7 8">S-16</strain>
    </source>
</reference>
<dbReference type="SMART" id="SM00564">
    <property type="entry name" value="PQQ"/>
    <property type="match status" value="5"/>
</dbReference>
<dbReference type="PANTHER" id="PTHR32303:SF4">
    <property type="entry name" value="QUINOPROTEIN GLUCOSE DEHYDROGENASE"/>
    <property type="match status" value="1"/>
</dbReference>
<dbReference type="Proteomes" id="UP000267464">
    <property type="component" value="Unassembled WGS sequence"/>
</dbReference>
<evidence type="ECO:0000256" key="5">
    <source>
        <dbReference type="SAM" id="Phobius"/>
    </source>
</evidence>
<dbReference type="OrthoDB" id="9794322at2"/>
<dbReference type="Pfam" id="PF01011">
    <property type="entry name" value="PQQ"/>
    <property type="match status" value="1"/>
</dbReference>
<dbReference type="CDD" id="cd10280">
    <property type="entry name" value="PQQ_mGDH"/>
    <property type="match status" value="1"/>
</dbReference>
<feature type="transmembrane region" description="Helical" evidence="5">
    <location>
        <begin position="41"/>
        <end position="58"/>
    </location>
</feature>
<dbReference type="AlphaFoldDB" id="A0A3N7JUS5"/>
<feature type="transmembrane region" description="Helical" evidence="5">
    <location>
        <begin position="93"/>
        <end position="112"/>
    </location>
</feature>
<name>A0A3N7JUS5_9BURK</name>
<organism evidence="7 8">
    <name type="scientific">Piscinibacter terrae</name>
    <dbReference type="NCBI Taxonomy" id="2496871"/>
    <lineage>
        <taxon>Bacteria</taxon>
        <taxon>Pseudomonadati</taxon>
        <taxon>Pseudomonadota</taxon>
        <taxon>Betaproteobacteria</taxon>
        <taxon>Burkholderiales</taxon>
        <taxon>Sphaerotilaceae</taxon>
        <taxon>Piscinibacter</taxon>
    </lineage>
</organism>
<feature type="region of interest" description="Disordered" evidence="4">
    <location>
        <begin position="516"/>
        <end position="535"/>
    </location>
</feature>